<name>A0ACB8JB92_CITSI</name>
<dbReference type="Proteomes" id="UP000829398">
    <property type="component" value="Chromosome 7"/>
</dbReference>
<sequence length="246" mass="28519">MWKKIDMLTKAWKDKSTKEKAENIFRILSTKKFLLLLDDLWEPIDLSKIGVPLPSQKIVSKVVFTTHSEEVGNETLVSHPAIHKPAKMVAKDCGGLPLALTIVGRAMACKKTPEEWKDAIEILMRSALQFPGINKVYYRLKFSFDRLPSDQIRSCFLFCSLFPGDYRIHKRDLVVNYWIDEGIILDDEFDRNKAINRRYSINGDLIRASLLEEEEDILEKLRDVVRDMALWIACEIEKREVSSIQF</sequence>
<keyword evidence="2" id="KW-1185">Reference proteome</keyword>
<dbReference type="EMBL" id="CM039176">
    <property type="protein sequence ID" value="KAH9714928.1"/>
    <property type="molecule type" value="Genomic_DNA"/>
</dbReference>
<protein>
    <submittedName>
        <fullName evidence="1">Uncharacterized protein</fullName>
    </submittedName>
</protein>
<accession>A0ACB8JB92</accession>
<reference evidence="2" key="1">
    <citation type="journal article" date="2023" name="Hortic. Res.">
        <title>A chromosome-level phased genome enabling allele-level studies in sweet orange: a case study on citrus Huanglongbing tolerance.</title>
        <authorList>
            <person name="Wu B."/>
            <person name="Yu Q."/>
            <person name="Deng Z."/>
            <person name="Duan Y."/>
            <person name="Luo F."/>
            <person name="Gmitter F. Jr."/>
        </authorList>
    </citation>
    <scope>NUCLEOTIDE SEQUENCE [LARGE SCALE GENOMIC DNA]</scope>
    <source>
        <strain evidence="2">cv. Valencia</strain>
    </source>
</reference>
<evidence type="ECO:0000313" key="1">
    <source>
        <dbReference type="EMBL" id="KAH9714928.1"/>
    </source>
</evidence>
<comment type="caution">
    <text evidence="1">The sequence shown here is derived from an EMBL/GenBank/DDBJ whole genome shotgun (WGS) entry which is preliminary data.</text>
</comment>
<gene>
    <name evidence="1" type="ORF">KPL71_020831</name>
</gene>
<organism evidence="1 2">
    <name type="scientific">Citrus sinensis</name>
    <name type="common">Sweet orange</name>
    <name type="synonym">Citrus aurantium var. sinensis</name>
    <dbReference type="NCBI Taxonomy" id="2711"/>
    <lineage>
        <taxon>Eukaryota</taxon>
        <taxon>Viridiplantae</taxon>
        <taxon>Streptophyta</taxon>
        <taxon>Embryophyta</taxon>
        <taxon>Tracheophyta</taxon>
        <taxon>Spermatophyta</taxon>
        <taxon>Magnoliopsida</taxon>
        <taxon>eudicotyledons</taxon>
        <taxon>Gunneridae</taxon>
        <taxon>Pentapetalae</taxon>
        <taxon>rosids</taxon>
        <taxon>malvids</taxon>
        <taxon>Sapindales</taxon>
        <taxon>Rutaceae</taxon>
        <taxon>Aurantioideae</taxon>
        <taxon>Citrus</taxon>
    </lineage>
</organism>
<proteinExistence type="predicted"/>
<evidence type="ECO:0000313" key="2">
    <source>
        <dbReference type="Proteomes" id="UP000829398"/>
    </source>
</evidence>